<name>A0A949NDN2_9FIRM</name>
<dbReference type="PANTHER" id="PTHR43537">
    <property type="entry name" value="TRANSCRIPTIONAL REGULATOR, GNTR FAMILY"/>
    <property type="match status" value="1"/>
</dbReference>
<feature type="domain" description="HTH gntR-type" evidence="4">
    <location>
        <begin position="255"/>
        <end position="323"/>
    </location>
</feature>
<keyword evidence="6" id="KW-1185">Reference proteome</keyword>
<gene>
    <name evidence="5" type="ORF">KTH89_02305</name>
</gene>
<dbReference type="Pfam" id="PF00392">
    <property type="entry name" value="GntR"/>
    <property type="match status" value="2"/>
</dbReference>
<evidence type="ECO:0000256" key="2">
    <source>
        <dbReference type="ARBA" id="ARBA00023125"/>
    </source>
</evidence>
<evidence type="ECO:0000256" key="3">
    <source>
        <dbReference type="ARBA" id="ARBA00023163"/>
    </source>
</evidence>
<dbReference type="PROSITE" id="PS50949">
    <property type="entry name" value="HTH_GNTR"/>
    <property type="match status" value="2"/>
</dbReference>
<dbReference type="Proteomes" id="UP000712157">
    <property type="component" value="Unassembled WGS sequence"/>
</dbReference>
<sequence length="489" mass="55231">MQDKRTLFDYLYQNLRKQILTGQFAYGSALPSMSQICEIYHVGIRTAKDVLHALKEEGLIRTQERKPAVVIYQCTQNGTVPSSIPYILRCRTAIEDAYRTLEIIMPILLSFSVSVSDVRSMEHYAYALAYSKKPHSKNDWRTANFLLHDVLHASGNLLFTELYSSLQVDAHAPFFAAYGSPSGISDLQNIQGYMTAVINALNKSAPQDTKRCFQDIYREITAYILCRLEEFSVRFPNVKADPKISFVWHAERGRDHYYTQIARDLINKIGTGEYPSGSYLPAEAMLAKQYGVSVSTVRKALSMLNQLGFGQTINAKGTLVLMQDDQATFHCLKDKTFRHDTLLYLSGLQLMALLIGPAALRVFDRITPREINALKDRFAQPQSIPLKHIFTCIMNHLDLQPYRTILSEINKLLLWGYYFSFYSGKSDSTNQLNLNSLKAFHCLQAGDADGFASGLSSCYCHILTVVRSFLIKYGLPEAASLRTPPVFTP</sequence>
<dbReference type="InterPro" id="IPR000524">
    <property type="entry name" value="Tscrpt_reg_HTH_GntR"/>
</dbReference>
<reference evidence="5" key="1">
    <citation type="submission" date="2021-06" db="EMBL/GenBank/DDBJ databases">
        <title>Description of novel taxa of the family Lachnospiraceae.</title>
        <authorList>
            <person name="Chaplin A.V."/>
            <person name="Sokolova S.R."/>
            <person name="Pikina A.P."/>
            <person name="Korzhanova M."/>
            <person name="Belova V."/>
            <person name="Korostin D."/>
            <person name="Efimov B.A."/>
        </authorList>
    </citation>
    <scope>NUCLEOTIDE SEQUENCE</scope>
    <source>
        <strain evidence="5">ASD5720</strain>
    </source>
</reference>
<dbReference type="GO" id="GO:0003700">
    <property type="term" value="F:DNA-binding transcription factor activity"/>
    <property type="evidence" value="ECO:0007669"/>
    <property type="project" value="InterPro"/>
</dbReference>
<evidence type="ECO:0000256" key="1">
    <source>
        <dbReference type="ARBA" id="ARBA00023015"/>
    </source>
</evidence>
<protein>
    <submittedName>
        <fullName evidence="5">GntR family transcriptional regulator</fullName>
    </submittedName>
</protein>
<keyword evidence="3" id="KW-0804">Transcription</keyword>
<dbReference type="GO" id="GO:0003677">
    <property type="term" value="F:DNA binding"/>
    <property type="evidence" value="ECO:0007669"/>
    <property type="project" value="UniProtKB-KW"/>
</dbReference>
<dbReference type="EMBL" id="JAHQCW010000002">
    <property type="protein sequence ID" value="MBU9735349.1"/>
    <property type="molecule type" value="Genomic_DNA"/>
</dbReference>
<accession>A0A949NDN2</accession>
<dbReference type="SUPFAM" id="SSF46785">
    <property type="entry name" value="Winged helix' DNA-binding domain"/>
    <property type="match status" value="2"/>
</dbReference>
<evidence type="ECO:0000313" key="6">
    <source>
        <dbReference type="Proteomes" id="UP000712157"/>
    </source>
</evidence>
<keyword evidence="2" id="KW-0238">DNA-binding</keyword>
<dbReference type="PANTHER" id="PTHR43537:SF5">
    <property type="entry name" value="UXU OPERON TRANSCRIPTIONAL REGULATOR"/>
    <property type="match status" value="1"/>
</dbReference>
<organism evidence="5 6">
    <name type="scientific">Diplocloster agilis</name>
    <dbReference type="NCBI Taxonomy" id="2850323"/>
    <lineage>
        <taxon>Bacteria</taxon>
        <taxon>Bacillati</taxon>
        <taxon>Bacillota</taxon>
        <taxon>Clostridia</taxon>
        <taxon>Lachnospirales</taxon>
        <taxon>Lachnospiraceae</taxon>
        <taxon>Diplocloster</taxon>
    </lineage>
</organism>
<dbReference type="SMART" id="SM00345">
    <property type="entry name" value="HTH_GNTR"/>
    <property type="match status" value="2"/>
</dbReference>
<proteinExistence type="predicted"/>
<comment type="caution">
    <text evidence="5">The sequence shown here is derived from an EMBL/GenBank/DDBJ whole genome shotgun (WGS) entry which is preliminary data.</text>
</comment>
<dbReference type="InterPro" id="IPR036390">
    <property type="entry name" value="WH_DNA-bd_sf"/>
</dbReference>
<keyword evidence="1" id="KW-0805">Transcription regulation</keyword>
<dbReference type="RefSeq" id="WP_238720467.1">
    <property type="nucleotide sequence ID" value="NZ_JAHQCW010000002.1"/>
</dbReference>
<dbReference type="Gene3D" id="1.10.10.10">
    <property type="entry name" value="Winged helix-like DNA-binding domain superfamily/Winged helix DNA-binding domain"/>
    <property type="match status" value="2"/>
</dbReference>
<dbReference type="CDD" id="cd07377">
    <property type="entry name" value="WHTH_GntR"/>
    <property type="match status" value="2"/>
</dbReference>
<feature type="domain" description="HTH gntR-type" evidence="4">
    <location>
        <begin position="5"/>
        <end position="73"/>
    </location>
</feature>
<dbReference type="AlphaFoldDB" id="A0A949NDN2"/>
<dbReference type="InterPro" id="IPR036388">
    <property type="entry name" value="WH-like_DNA-bd_sf"/>
</dbReference>
<evidence type="ECO:0000313" key="5">
    <source>
        <dbReference type="EMBL" id="MBU9735349.1"/>
    </source>
</evidence>
<evidence type="ECO:0000259" key="4">
    <source>
        <dbReference type="PROSITE" id="PS50949"/>
    </source>
</evidence>